<feature type="transmembrane region" description="Helical" evidence="2">
    <location>
        <begin position="36"/>
        <end position="62"/>
    </location>
</feature>
<organism evidence="3 4">
    <name type="scientific">Trypanosoma cruzi</name>
    <dbReference type="NCBI Taxonomy" id="5693"/>
    <lineage>
        <taxon>Eukaryota</taxon>
        <taxon>Discoba</taxon>
        <taxon>Euglenozoa</taxon>
        <taxon>Kinetoplastea</taxon>
        <taxon>Metakinetoplastina</taxon>
        <taxon>Trypanosomatida</taxon>
        <taxon>Trypanosomatidae</taxon>
        <taxon>Trypanosoma</taxon>
        <taxon>Schizotrypanum</taxon>
    </lineage>
</organism>
<keyword evidence="2" id="KW-1133">Transmembrane helix</keyword>
<feature type="compositionally biased region" description="Acidic residues" evidence="1">
    <location>
        <begin position="283"/>
        <end position="294"/>
    </location>
</feature>
<feature type="compositionally biased region" description="Basic residues" evidence="1">
    <location>
        <begin position="358"/>
        <end position="374"/>
    </location>
</feature>
<keyword evidence="2" id="KW-0812">Transmembrane</keyword>
<feature type="region of interest" description="Disordered" evidence="1">
    <location>
        <begin position="283"/>
        <end position="413"/>
    </location>
</feature>
<proteinExistence type="predicted"/>
<feature type="compositionally biased region" description="Polar residues" evidence="1">
    <location>
        <begin position="345"/>
        <end position="354"/>
    </location>
</feature>
<feature type="transmembrane region" description="Helical" evidence="2">
    <location>
        <begin position="113"/>
        <end position="137"/>
    </location>
</feature>
<sequence length="712" mass="81978">MTMRRRDIPHVTVKTLWWWRSDRSGSYGLFSLDSCLIIITIIFFCVCVCVCLCVFPPMLYVLAGEKKNGSMRHATFCSVFFFFFFFVVFVFVFVFVDFVLCCFSPLLTHSLLFSVFCLFLFLFSTGLVCPLFFCLSLSTGPCVTRPPQKKRGQRGGNCLVDFSLVSVFLCMAVDAAYANLFGVEGKAAVLGCDELGLVPRDLLHIPKKSLERAGDDKNAVLVRYTLIERARQNNIRKVLAIKNHLIADGEVQKKWKERCKLFPDAPGVPKIPKAVMNKIMTELDTETDDDDNIDELGLTKPMPRYGDPPASLVAVDANREASNASSSTSSRARFSPDKLRRLNGSKASNPLSLSSKEKPRKKKGHTRKLSKFWIKHAADTNSGKISSGRLSGDKRDTFWRPKPPLDPPFLPPLPYPRRDAVTLKMELKELNEYRQFLLRYAHDSSAMAQEYHDFAKSLQEDSNTTEKFRNRAATYTVEGSKFVNEDELTPLGPADGGNVTKSTFTKGSISNHKRQLDAYVRLARLEIRRNISNYKKWNGFMEEMEGVESAGTIAADVRSRLNVGKLPTFEEYVQMVRERTKRREDMLWNDKRKQERLNAFCEAKDRHTEENIEKIKRTKTNLFMESQVVQSEIKRRNREYENRRRRMREHRVQVGLAKKEMGAAERHMKRLFRAKEKRFEHDAEEIFRRLLKEKIHAMDATKRWDIKSVRAP</sequence>
<evidence type="ECO:0000313" key="4">
    <source>
        <dbReference type="Proteomes" id="UP000583944"/>
    </source>
</evidence>
<comment type="caution">
    <text evidence="3">The sequence shown here is derived from an EMBL/GenBank/DDBJ whole genome shotgun (WGS) entry which is preliminary data.</text>
</comment>
<name>A0A7J6Y991_TRYCR</name>
<gene>
    <name evidence="3" type="ORF">ECC02_003787</name>
</gene>
<feature type="region of interest" description="Disordered" evidence="1">
    <location>
        <begin position="486"/>
        <end position="505"/>
    </location>
</feature>
<dbReference type="EMBL" id="JABDHM010000021">
    <property type="protein sequence ID" value="KAF5223247.1"/>
    <property type="molecule type" value="Genomic_DNA"/>
</dbReference>
<feature type="transmembrane region" description="Helical" evidence="2">
    <location>
        <begin position="158"/>
        <end position="178"/>
    </location>
</feature>
<feature type="transmembrane region" description="Helical" evidence="2">
    <location>
        <begin position="74"/>
        <end position="107"/>
    </location>
</feature>
<evidence type="ECO:0000256" key="2">
    <source>
        <dbReference type="SAM" id="Phobius"/>
    </source>
</evidence>
<feature type="compositionally biased region" description="Polar residues" evidence="1">
    <location>
        <begin position="379"/>
        <end position="389"/>
    </location>
</feature>
<protein>
    <submittedName>
        <fullName evidence="3">Uncharacterized protein</fullName>
    </submittedName>
</protein>
<keyword evidence="2" id="KW-0472">Membrane</keyword>
<evidence type="ECO:0000313" key="3">
    <source>
        <dbReference type="EMBL" id="KAF5223247.1"/>
    </source>
</evidence>
<dbReference type="VEuPathDB" id="TriTrypDB:BCY84_18379"/>
<feature type="compositionally biased region" description="Low complexity" evidence="1">
    <location>
        <begin position="320"/>
        <end position="333"/>
    </location>
</feature>
<dbReference type="VEuPathDB" id="TriTrypDB:ECC02_003787"/>
<accession>A0A7J6Y991</accession>
<reference evidence="3 4" key="1">
    <citation type="journal article" date="2019" name="Genome Biol. Evol.">
        <title>Nanopore Sequencing Significantly Improves Genome Assembly of the Protozoan Parasite Trypanosoma cruzi.</title>
        <authorList>
            <person name="Diaz-Viraque F."/>
            <person name="Pita S."/>
            <person name="Greif G."/>
            <person name="de Souza R.C.M."/>
            <person name="Iraola G."/>
            <person name="Robello C."/>
        </authorList>
    </citation>
    <scope>NUCLEOTIDE SEQUENCE [LARGE SCALE GENOMIC DNA]</scope>
    <source>
        <strain evidence="3 4">Berenice</strain>
    </source>
</reference>
<dbReference type="AlphaFoldDB" id="A0A7J6Y991"/>
<evidence type="ECO:0000256" key="1">
    <source>
        <dbReference type="SAM" id="MobiDB-lite"/>
    </source>
</evidence>
<feature type="compositionally biased region" description="Pro residues" evidence="1">
    <location>
        <begin position="401"/>
        <end position="413"/>
    </location>
</feature>
<dbReference type="Proteomes" id="UP000583944">
    <property type="component" value="Unassembled WGS sequence"/>
</dbReference>